<dbReference type="PANTHER" id="PTHR12147">
    <property type="entry name" value="METALLOPEPTIDASE M28 FAMILY MEMBER"/>
    <property type="match status" value="1"/>
</dbReference>
<dbReference type="InterPro" id="IPR007484">
    <property type="entry name" value="Peptidase_M28"/>
</dbReference>
<dbReference type="EMBL" id="VLLN01000024">
    <property type="protein sequence ID" value="TWJ16869.1"/>
    <property type="molecule type" value="Genomic_DNA"/>
</dbReference>
<comment type="caution">
    <text evidence="2">The sequence shown here is derived from an EMBL/GenBank/DDBJ whole genome shotgun (WGS) entry which is preliminary data.</text>
</comment>
<organism evidence="2 3">
    <name type="scientific">Geobacter argillaceus</name>
    <dbReference type="NCBI Taxonomy" id="345631"/>
    <lineage>
        <taxon>Bacteria</taxon>
        <taxon>Pseudomonadati</taxon>
        <taxon>Thermodesulfobacteriota</taxon>
        <taxon>Desulfuromonadia</taxon>
        <taxon>Geobacterales</taxon>
        <taxon>Geobacteraceae</taxon>
        <taxon>Geobacter</taxon>
    </lineage>
</organism>
<protein>
    <submittedName>
        <fullName evidence="2">Peptidase M28-like protein</fullName>
    </submittedName>
</protein>
<dbReference type="GO" id="GO:0006508">
    <property type="term" value="P:proteolysis"/>
    <property type="evidence" value="ECO:0007669"/>
    <property type="project" value="InterPro"/>
</dbReference>
<dbReference type="Pfam" id="PF04389">
    <property type="entry name" value="Peptidase_M28"/>
    <property type="match status" value="1"/>
</dbReference>
<dbReference type="Proteomes" id="UP000319449">
    <property type="component" value="Unassembled WGS sequence"/>
</dbReference>
<dbReference type="AlphaFoldDB" id="A0A562VG32"/>
<proteinExistence type="predicted"/>
<evidence type="ECO:0000259" key="1">
    <source>
        <dbReference type="Pfam" id="PF04389"/>
    </source>
</evidence>
<dbReference type="RefSeq" id="WP_145024642.1">
    <property type="nucleotide sequence ID" value="NZ_VLLN01000024.1"/>
</dbReference>
<dbReference type="PANTHER" id="PTHR12147:SF26">
    <property type="entry name" value="PEPTIDASE M28 DOMAIN-CONTAINING PROTEIN"/>
    <property type="match status" value="1"/>
</dbReference>
<evidence type="ECO:0000313" key="3">
    <source>
        <dbReference type="Proteomes" id="UP000319449"/>
    </source>
</evidence>
<feature type="domain" description="Peptidase M28" evidence="1">
    <location>
        <begin position="64"/>
        <end position="284"/>
    </location>
</feature>
<keyword evidence="3" id="KW-1185">Reference proteome</keyword>
<dbReference type="GO" id="GO:0008235">
    <property type="term" value="F:metalloexopeptidase activity"/>
    <property type="evidence" value="ECO:0007669"/>
    <property type="project" value="InterPro"/>
</dbReference>
<sequence>MAFSELVSIDRIRNHIRALEGVRHPVAAPGALARSADYITAHLISQGYEVANHLFPDNGHQFRNVIATRRCLGRHQERVILLAHYDTVATTPGADDNASGVAVMLEVATLLSQLRFERTIQFIGVSLEENEREDDPESGTRGSRALASHARANGWHIEGVVVLESVAFAGDRVVQTVPPGVPVPVPESGNFIAVVGNERSADLVDGFSRAVKRQGDGLPCVTLTVPGNGELLPDSRRSDHAPFWDEGYRAVMVTDTTNFRNPHYHRPTDTLETLNMEFAARVCSATAGLIAEMARPRS</sequence>
<reference evidence="2 3" key="1">
    <citation type="submission" date="2019-07" db="EMBL/GenBank/DDBJ databases">
        <title>Genomic Encyclopedia of Archaeal and Bacterial Type Strains, Phase II (KMG-II): from individual species to whole genera.</title>
        <authorList>
            <person name="Goeker M."/>
        </authorList>
    </citation>
    <scope>NUCLEOTIDE SEQUENCE [LARGE SCALE GENOMIC DNA]</scope>
    <source>
        <strain evidence="2 3">ATCC BAA-1139</strain>
    </source>
</reference>
<dbReference type="OrthoDB" id="9789219at2"/>
<accession>A0A562VG32</accession>
<gene>
    <name evidence="2" type="ORF">JN12_03228</name>
</gene>
<dbReference type="InterPro" id="IPR045175">
    <property type="entry name" value="M28_fam"/>
</dbReference>
<name>A0A562VG32_9BACT</name>
<dbReference type="SUPFAM" id="SSF53187">
    <property type="entry name" value="Zn-dependent exopeptidases"/>
    <property type="match status" value="1"/>
</dbReference>
<dbReference type="Gene3D" id="3.40.630.10">
    <property type="entry name" value="Zn peptidases"/>
    <property type="match status" value="1"/>
</dbReference>
<evidence type="ECO:0000313" key="2">
    <source>
        <dbReference type="EMBL" id="TWJ16869.1"/>
    </source>
</evidence>